<dbReference type="Proteomes" id="UP000653305">
    <property type="component" value="Unassembled WGS sequence"/>
</dbReference>
<gene>
    <name evidence="1" type="ORF">PHJA_002727400</name>
</gene>
<evidence type="ECO:0000313" key="2">
    <source>
        <dbReference type="Proteomes" id="UP000653305"/>
    </source>
</evidence>
<evidence type="ECO:0000313" key="1">
    <source>
        <dbReference type="EMBL" id="GFQ05833.1"/>
    </source>
</evidence>
<organism evidence="1 2">
    <name type="scientific">Phtheirospermum japonicum</name>
    <dbReference type="NCBI Taxonomy" id="374723"/>
    <lineage>
        <taxon>Eukaryota</taxon>
        <taxon>Viridiplantae</taxon>
        <taxon>Streptophyta</taxon>
        <taxon>Embryophyta</taxon>
        <taxon>Tracheophyta</taxon>
        <taxon>Spermatophyta</taxon>
        <taxon>Magnoliopsida</taxon>
        <taxon>eudicotyledons</taxon>
        <taxon>Gunneridae</taxon>
        <taxon>Pentapetalae</taxon>
        <taxon>asterids</taxon>
        <taxon>lamiids</taxon>
        <taxon>Lamiales</taxon>
        <taxon>Orobanchaceae</taxon>
        <taxon>Orobanchaceae incertae sedis</taxon>
        <taxon>Phtheirospermum</taxon>
    </lineage>
</organism>
<sequence length="83" mass="9306">MGFRLLLLQWSKSHKLSSYETQKFPIYRLISSLLLQSTQYIAATPRLLYNVNRVGNVSGPDTVGSSTLERLTAVGYIDVSVLE</sequence>
<comment type="caution">
    <text evidence="1">The sequence shown here is derived from an EMBL/GenBank/DDBJ whole genome shotgun (WGS) entry which is preliminary data.</text>
</comment>
<dbReference type="AlphaFoldDB" id="A0A830D5E8"/>
<name>A0A830D5E8_9LAMI</name>
<proteinExistence type="predicted"/>
<protein>
    <submittedName>
        <fullName evidence="1">Uncharacterized protein</fullName>
    </submittedName>
</protein>
<keyword evidence="2" id="KW-1185">Reference proteome</keyword>
<accession>A0A830D5E8</accession>
<dbReference type="EMBL" id="BMAC01001126">
    <property type="protein sequence ID" value="GFQ05833.1"/>
    <property type="molecule type" value="Genomic_DNA"/>
</dbReference>
<reference evidence="1" key="1">
    <citation type="submission" date="2020-07" db="EMBL/GenBank/DDBJ databases">
        <title>Ethylene signaling mediates host invasion by parasitic plants.</title>
        <authorList>
            <person name="Yoshida S."/>
        </authorList>
    </citation>
    <scope>NUCLEOTIDE SEQUENCE</scope>
    <source>
        <strain evidence="1">Okayama</strain>
    </source>
</reference>